<sequence>MASSKVTFNDLNVNTVITDMAAHVHTDNKSGDSNQKSNAADTTGENDKTVNSDAHTGTTDTTAIMSNGSNVAVHEPDSLMIHINNFSSDGVNNTKGNTVNNTDANSPSPHDSPRSHSNTTTPPNSGHTHEFVVPSSSRTVPTTSPSYGPSPTGIHPNGASSSRTAPGSIYVPPLSSRRNSKASIHRRTPSTPTPVVAASSRSPLQSRSSSTNAYPSRAQIARQERGDTPRPVNHDRPTRAHTEQKAREREAARALASAANSSPPTVEGTLPDLSHAADLDVGRANYIRREDDHEEVCLGGFMLACIFEGISADPDATGADYEQQNRLGLTYQECRQSYYAELQEKTRMAMAQETLCLAQMQGRREARIVGVGQRTKEGFLNDESADEAEAEMVMEQQPRPKQREAPVVVPPKAKRQKATAKPKSKATAKASSSKPTGKGKGKGKAAVRG</sequence>
<evidence type="ECO:0000313" key="3">
    <source>
        <dbReference type="Proteomes" id="UP000033647"/>
    </source>
</evidence>
<feature type="compositionally biased region" description="Low complexity" evidence="1">
    <location>
        <begin position="132"/>
        <end position="152"/>
    </location>
</feature>
<feature type="compositionally biased region" description="Low complexity" evidence="1">
    <location>
        <begin position="199"/>
        <end position="210"/>
    </location>
</feature>
<feature type="compositionally biased region" description="Basic and acidic residues" evidence="1">
    <location>
        <begin position="222"/>
        <end position="252"/>
    </location>
</feature>
<feature type="compositionally biased region" description="Polar residues" evidence="1">
    <location>
        <begin position="51"/>
        <end position="67"/>
    </location>
</feature>
<feature type="region of interest" description="Disordered" evidence="1">
    <location>
        <begin position="24"/>
        <end position="67"/>
    </location>
</feature>
<feature type="region of interest" description="Disordered" evidence="1">
    <location>
        <begin position="89"/>
        <end position="273"/>
    </location>
</feature>
<evidence type="ECO:0000313" key="2">
    <source>
        <dbReference type="EMBL" id="KJX99883.1"/>
    </source>
</evidence>
<dbReference type="Proteomes" id="UP000033647">
    <property type="component" value="Unassembled WGS sequence"/>
</dbReference>
<keyword evidence="3" id="KW-1185">Reference proteome</keyword>
<organism evidence="2 3">
    <name type="scientific">Zymoseptoria brevis</name>
    <dbReference type="NCBI Taxonomy" id="1047168"/>
    <lineage>
        <taxon>Eukaryota</taxon>
        <taxon>Fungi</taxon>
        <taxon>Dikarya</taxon>
        <taxon>Ascomycota</taxon>
        <taxon>Pezizomycotina</taxon>
        <taxon>Dothideomycetes</taxon>
        <taxon>Dothideomycetidae</taxon>
        <taxon>Mycosphaerellales</taxon>
        <taxon>Mycosphaerellaceae</taxon>
        <taxon>Zymoseptoria</taxon>
    </lineage>
</organism>
<name>A0A0F4GRL2_9PEZI</name>
<feature type="compositionally biased region" description="Basic residues" evidence="1">
    <location>
        <begin position="178"/>
        <end position="188"/>
    </location>
</feature>
<comment type="caution">
    <text evidence="2">The sequence shown here is derived from an EMBL/GenBank/DDBJ whole genome shotgun (WGS) entry which is preliminary data.</text>
</comment>
<dbReference type="EMBL" id="LAFY01000340">
    <property type="protein sequence ID" value="KJX99883.1"/>
    <property type="molecule type" value="Genomic_DNA"/>
</dbReference>
<protein>
    <submittedName>
        <fullName evidence="2">Uncharacterized protein</fullName>
    </submittedName>
</protein>
<evidence type="ECO:0000256" key="1">
    <source>
        <dbReference type="SAM" id="MobiDB-lite"/>
    </source>
</evidence>
<accession>A0A0F4GRL2</accession>
<feature type="compositionally biased region" description="Low complexity" evidence="1">
    <location>
        <begin position="427"/>
        <end position="436"/>
    </location>
</feature>
<dbReference type="AlphaFoldDB" id="A0A0F4GRL2"/>
<feature type="compositionally biased region" description="Basic residues" evidence="1">
    <location>
        <begin position="412"/>
        <end position="426"/>
    </location>
</feature>
<feature type="compositionally biased region" description="Low complexity" evidence="1">
    <location>
        <begin position="253"/>
        <end position="262"/>
    </location>
</feature>
<feature type="compositionally biased region" description="Basic residues" evidence="1">
    <location>
        <begin position="437"/>
        <end position="449"/>
    </location>
</feature>
<feature type="compositionally biased region" description="Low complexity" evidence="1">
    <location>
        <begin position="90"/>
        <end position="109"/>
    </location>
</feature>
<proteinExistence type="predicted"/>
<feature type="compositionally biased region" description="Polar residues" evidence="1">
    <location>
        <begin position="31"/>
        <end position="44"/>
    </location>
</feature>
<gene>
    <name evidence="2" type="ORF">TI39_contig348g00022</name>
</gene>
<feature type="region of interest" description="Disordered" evidence="1">
    <location>
        <begin position="391"/>
        <end position="449"/>
    </location>
</feature>
<reference evidence="2 3" key="1">
    <citation type="submission" date="2015-03" db="EMBL/GenBank/DDBJ databases">
        <title>RNA-seq based gene annotation and comparative genomics of four Zymoseptoria species reveal species-specific pathogenicity related genes and transposable element activity.</title>
        <authorList>
            <person name="Grandaubert J."/>
            <person name="Bhattacharyya A."/>
            <person name="Stukenbrock E.H."/>
        </authorList>
    </citation>
    <scope>NUCLEOTIDE SEQUENCE [LARGE SCALE GENOMIC DNA]</scope>
    <source>
        <strain evidence="2 3">Zb18110</strain>
    </source>
</reference>